<dbReference type="OrthoDB" id="5986190at2759"/>
<dbReference type="PROSITE" id="PS00108">
    <property type="entry name" value="PROTEIN_KINASE_ST"/>
    <property type="match status" value="1"/>
</dbReference>
<dbReference type="InterPro" id="IPR011009">
    <property type="entry name" value="Kinase-like_dom_sf"/>
</dbReference>
<evidence type="ECO:0000256" key="1">
    <source>
        <dbReference type="ARBA" id="ARBA00022741"/>
    </source>
</evidence>
<organism evidence="4 5">
    <name type="scientific">Dichanthelium oligosanthes</name>
    <dbReference type="NCBI Taxonomy" id="888268"/>
    <lineage>
        <taxon>Eukaryota</taxon>
        <taxon>Viridiplantae</taxon>
        <taxon>Streptophyta</taxon>
        <taxon>Embryophyta</taxon>
        <taxon>Tracheophyta</taxon>
        <taxon>Spermatophyta</taxon>
        <taxon>Magnoliopsida</taxon>
        <taxon>Liliopsida</taxon>
        <taxon>Poales</taxon>
        <taxon>Poaceae</taxon>
        <taxon>PACMAD clade</taxon>
        <taxon>Panicoideae</taxon>
        <taxon>Panicodae</taxon>
        <taxon>Paniceae</taxon>
        <taxon>Dichantheliinae</taxon>
        <taxon>Dichanthelium</taxon>
    </lineage>
</organism>
<dbReference type="InterPro" id="IPR000719">
    <property type="entry name" value="Prot_kinase_dom"/>
</dbReference>
<dbReference type="PANTHER" id="PTHR27005:SF87">
    <property type="entry name" value="OS11G0556600 PROTEIN"/>
    <property type="match status" value="1"/>
</dbReference>
<sequence length="267" mass="29810">MNHKNVVKLIGYCAGEDALTMVTEYISNGNLDDKLHNSDIPIPLDTRLGIAIGCAEALSYMHSMHLSAENLVCHGDIKPANVLLDYNLMAKVSVGSIDYMDPMYKEEGCLTPRSDVYSFGVVLLELLTRKRVKEGIVGTLRKANAKRKGWRGLFDTEITDESNAKILEGIALLATECLSLDICARPRMNEVIDRLCKLWKDLRGGKDIGWHKSLGIFKRNNVGNNVHSEIMAKLGSVRILTKEYLNQMTQNYSHRLGLPGEVYRGTL</sequence>
<dbReference type="PANTHER" id="PTHR27005">
    <property type="entry name" value="WALL-ASSOCIATED RECEPTOR KINASE-LIKE 21"/>
    <property type="match status" value="1"/>
</dbReference>
<dbReference type="GO" id="GO:0004674">
    <property type="term" value="F:protein serine/threonine kinase activity"/>
    <property type="evidence" value="ECO:0007669"/>
    <property type="project" value="TreeGrafter"/>
</dbReference>
<dbReference type="SMART" id="SM00220">
    <property type="entry name" value="S_TKc"/>
    <property type="match status" value="1"/>
</dbReference>
<dbReference type="SUPFAM" id="SSF56112">
    <property type="entry name" value="Protein kinase-like (PK-like)"/>
    <property type="match status" value="1"/>
</dbReference>
<dbReference type="Gene3D" id="1.10.510.10">
    <property type="entry name" value="Transferase(Phosphotransferase) domain 1"/>
    <property type="match status" value="1"/>
</dbReference>
<keyword evidence="4" id="KW-0675">Receptor</keyword>
<dbReference type="STRING" id="888268.A0A1E5W0C0"/>
<proteinExistence type="predicted"/>
<dbReference type="Pfam" id="PF00069">
    <property type="entry name" value="Pkinase"/>
    <property type="match status" value="1"/>
</dbReference>
<dbReference type="AlphaFoldDB" id="A0A1E5W0C0"/>
<name>A0A1E5W0C0_9POAL</name>
<keyword evidence="4" id="KW-0418">Kinase</keyword>
<dbReference type="EMBL" id="LWDX02024744">
    <property type="protein sequence ID" value="OEL30819.1"/>
    <property type="molecule type" value="Genomic_DNA"/>
</dbReference>
<keyword evidence="2" id="KW-0067">ATP-binding</keyword>
<dbReference type="GO" id="GO:0007166">
    <property type="term" value="P:cell surface receptor signaling pathway"/>
    <property type="evidence" value="ECO:0007669"/>
    <property type="project" value="InterPro"/>
</dbReference>
<accession>A0A1E5W0C0</accession>
<feature type="domain" description="Protein kinase" evidence="3">
    <location>
        <begin position="1"/>
        <end position="214"/>
    </location>
</feature>
<reference evidence="4 5" key="1">
    <citation type="submission" date="2016-09" db="EMBL/GenBank/DDBJ databases">
        <title>The draft genome of Dichanthelium oligosanthes: A C3 panicoid grass species.</title>
        <authorList>
            <person name="Studer A.J."/>
            <person name="Schnable J.C."/>
            <person name="Brutnell T.P."/>
        </authorList>
    </citation>
    <scope>NUCLEOTIDE SEQUENCE [LARGE SCALE GENOMIC DNA]</scope>
    <source>
        <strain evidence="5">cv. Kellogg 1175</strain>
        <tissue evidence="4">Leaf</tissue>
    </source>
</reference>
<evidence type="ECO:0000313" key="4">
    <source>
        <dbReference type="EMBL" id="OEL30819.1"/>
    </source>
</evidence>
<dbReference type="PROSITE" id="PS50011">
    <property type="entry name" value="PROTEIN_KINASE_DOM"/>
    <property type="match status" value="1"/>
</dbReference>
<comment type="caution">
    <text evidence="4">The sequence shown here is derived from an EMBL/GenBank/DDBJ whole genome shotgun (WGS) entry which is preliminary data.</text>
</comment>
<gene>
    <name evidence="4" type="ORF">BAE44_0008164</name>
</gene>
<protein>
    <submittedName>
        <fullName evidence="4">Wall-associated receptor kinase 3</fullName>
    </submittedName>
</protein>
<keyword evidence="5" id="KW-1185">Reference proteome</keyword>
<keyword evidence="4" id="KW-0808">Transferase</keyword>
<dbReference type="GO" id="GO:0005524">
    <property type="term" value="F:ATP binding"/>
    <property type="evidence" value="ECO:0007669"/>
    <property type="project" value="UniProtKB-KW"/>
</dbReference>
<dbReference type="InterPro" id="IPR045274">
    <property type="entry name" value="WAK-like"/>
</dbReference>
<keyword evidence="1" id="KW-0547">Nucleotide-binding</keyword>
<dbReference type="Gene3D" id="3.30.200.20">
    <property type="entry name" value="Phosphorylase Kinase, domain 1"/>
    <property type="match status" value="1"/>
</dbReference>
<evidence type="ECO:0000313" key="5">
    <source>
        <dbReference type="Proteomes" id="UP000095767"/>
    </source>
</evidence>
<dbReference type="GO" id="GO:0005886">
    <property type="term" value="C:plasma membrane"/>
    <property type="evidence" value="ECO:0007669"/>
    <property type="project" value="TreeGrafter"/>
</dbReference>
<evidence type="ECO:0000256" key="2">
    <source>
        <dbReference type="ARBA" id="ARBA00022840"/>
    </source>
</evidence>
<dbReference type="Proteomes" id="UP000095767">
    <property type="component" value="Unassembled WGS sequence"/>
</dbReference>
<evidence type="ECO:0000259" key="3">
    <source>
        <dbReference type="PROSITE" id="PS50011"/>
    </source>
</evidence>
<dbReference type="InterPro" id="IPR008271">
    <property type="entry name" value="Ser/Thr_kinase_AS"/>
</dbReference>